<dbReference type="InterPro" id="IPR002110">
    <property type="entry name" value="Ankyrin_rpt"/>
</dbReference>
<proteinExistence type="predicted"/>
<dbReference type="GO" id="GO:2000781">
    <property type="term" value="P:positive regulation of double-strand break repair"/>
    <property type="evidence" value="ECO:0007669"/>
    <property type="project" value="InterPro"/>
</dbReference>
<reference evidence="2" key="1">
    <citation type="submission" date="2018-07" db="EMBL/GenBank/DDBJ databases">
        <title>Comparative genomics of catfishes provides insights into carnivory and benthic adaptation.</title>
        <authorList>
            <person name="Zhang Y."/>
            <person name="Wang D."/>
            <person name="Peng Z."/>
            <person name="Zheng S."/>
            <person name="Shao F."/>
            <person name="Tao W."/>
        </authorList>
    </citation>
    <scope>NUCLEOTIDE SEQUENCE</scope>
    <source>
        <strain evidence="2">Chongqing</strain>
    </source>
</reference>
<dbReference type="AlphaFoldDB" id="A0AAD5FDV7"/>
<dbReference type="GO" id="GO:0035861">
    <property type="term" value="C:site of double-strand break"/>
    <property type="evidence" value="ECO:0007669"/>
    <property type="project" value="TreeGrafter"/>
</dbReference>
<dbReference type="SUPFAM" id="SSF48403">
    <property type="entry name" value="Ankyrin repeat"/>
    <property type="match status" value="1"/>
</dbReference>
<feature type="non-terminal residue" evidence="2">
    <location>
        <position position="62"/>
    </location>
</feature>
<gene>
    <name evidence="2" type="ORF">C0J50_11616</name>
</gene>
<evidence type="ECO:0000256" key="1">
    <source>
        <dbReference type="PROSITE-ProRule" id="PRU00023"/>
    </source>
</evidence>
<dbReference type="Proteomes" id="UP001205998">
    <property type="component" value="Unassembled WGS sequence"/>
</dbReference>
<comment type="caution">
    <text evidence="2">The sequence shown here is derived from an EMBL/GenBank/DDBJ whole genome shotgun (WGS) entry which is preliminary data.</text>
</comment>
<dbReference type="PANTHER" id="PTHR46677">
    <property type="entry name" value="SMC5-SMC6 COMPLEX LOCALIZATION FACTOR PROTEIN 1"/>
    <property type="match status" value="1"/>
</dbReference>
<feature type="repeat" description="ANK" evidence="1">
    <location>
        <begin position="37"/>
        <end position="62"/>
    </location>
</feature>
<name>A0AAD5FDV7_SILAS</name>
<dbReference type="GO" id="GO:1990166">
    <property type="term" value="P:protein localization to site of double-strand break"/>
    <property type="evidence" value="ECO:0007669"/>
    <property type="project" value="TreeGrafter"/>
</dbReference>
<dbReference type="GO" id="GO:0005634">
    <property type="term" value="C:nucleus"/>
    <property type="evidence" value="ECO:0007669"/>
    <property type="project" value="TreeGrafter"/>
</dbReference>
<dbReference type="PANTHER" id="PTHR46677:SF1">
    <property type="entry name" value="SMC5-SMC6 COMPLEX LOCALIZATION FACTOR PROTEIN 1"/>
    <property type="match status" value="1"/>
</dbReference>
<dbReference type="SMART" id="SM00248">
    <property type="entry name" value="ANK"/>
    <property type="match status" value="2"/>
</dbReference>
<evidence type="ECO:0000313" key="2">
    <source>
        <dbReference type="EMBL" id="KAI5613256.1"/>
    </source>
</evidence>
<keyword evidence="3" id="KW-1185">Reference proteome</keyword>
<dbReference type="PROSITE" id="PS50297">
    <property type="entry name" value="ANK_REP_REGION"/>
    <property type="match status" value="2"/>
</dbReference>
<dbReference type="InterPro" id="IPR042479">
    <property type="entry name" value="Slf1"/>
</dbReference>
<dbReference type="PROSITE" id="PS50088">
    <property type="entry name" value="ANK_REPEAT"/>
    <property type="match status" value="2"/>
</dbReference>
<feature type="repeat" description="ANK" evidence="1">
    <location>
        <begin position="3"/>
        <end position="35"/>
    </location>
</feature>
<sequence>DHAGWTPLHEACNHGSGDCVRALLQHCPDLQLDSQVGGVSPLHDALHNQHTHIAKMLLRHAG</sequence>
<dbReference type="GO" id="GO:0006974">
    <property type="term" value="P:DNA damage response"/>
    <property type="evidence" value="ECO:0007669"/>
    <property type="project" value="TreeGrafter"/>
</dbReference>
<accession>A0AAD5FDV7</accession>
<protein>
    <submittedName>
        <fullName evidence="2">SMC5-SMC6 complex localization factor protein 1</fullName>
    </submittedName>
</protein>
<dbReference type="Gene3D" id="1.25.40.20">
    <property type="entry name" value="Ankyrin repeat-containing domain"/>
    <property type="match status" value="1"/>
</dbReference>
<dbReference type="EMBL" id="MU563244">
    <property type="protein sequence ID" value="KAI5613256.1"/>
    <property type="molecule type" value="Genomic_DNA"/>
</dbReference>
<organism evidence="2 3">
    <name type="scientific">Silurus asotus</name>
    <name type="common">Amur catfish</name>
    <name type="synonym">Parasilurus asotus</name>
    <dbReference type="NCBI Taxonomy" id="30991"/>
    <lineage>
        <taxon>Eukaryota</taxon>
        <taxon>Metazoa</taxon>
        <taxon>Chordata</taxon>
        <taxon>Craniata</taxon>
        <taxon>Vertebrata</taxon>
        <taxon>Euteleostomi</taxon>
        <taxon>Actinopterygii</taxon>
        <taxon>Neopterygii</taxon>
        <taxon>Teleostei</taxon>
        <taxon>Ostariophysi</taxon>
        <taxon>Siluriformes</taxon>
        <taxon>Siluridae</taxon>
        <taxon>Silurus</taxon>
    </lineage>
</organism>
<dbReference type="Pfam" id="PF12796">
    <property type="entry name" value="Ank_2"/>
    <property type="match status" value="1"/>
</dbReference>
<feature type="non-terminal residue" evidence="2">
    <location>
        <position position="1"/>
    </location>
</feature>
<evidence type="ECO:0000313" key="3">
    <source>
        <dbReference type="Proteomes" id="UP001205998"/>
    </source>
</evidence>
<keyword evidence="1" id="KW-0040">ANK repeat</keyword>
<dbReference type="InterPro" id="IPR036770">
    <property type="entry name" value="Ankyrin_rpt-contain_sf"/>
</dbReference>